<sequence length="343" mass="38599">MINHRIASPGMSFPTAPGRTLQANPLGDPCDRTVPVFLPPSYDGRKRFPVIYLLSGFASTGASFLNFRFGRKTVPQQMEELMRGGSMKETILVMPDCMTRYGGSQYVDSAATGAYETYLTHELVNFIDSTFKTLPEKKHRAIAGKSSGGFGALRLSMRHPDKFHATACHSGDMHFDLSYRSMFPSAAKVLEKHDGSIKGFFHAWEKADKKPGSEFPLIDIMAMAACYSPDPAKQAPENMRLPFNPYTCDIIEEIWQEWLAFDPLLMLEKPSFADALKNLELLYLDCGSLDEYNLQFGHRKFSARAKELGIKHIYQEFPDTHADTSYRYSVSLPMIANAIREHP</sequence>
<dbReference type="KEGG" id="paa:Paes_1192"/>
<dbReference type="PANTHER" id="PTHR48098">
    <property type="entry name" value="ENTEROCHELIN ESTERASE-RELATED"/>
    <property type="match status" value="1"/>
</dbReference>
<evidence type="ECO:0000256" key="1">
    <source>
        <dbReference type="SAM" id="MobiDB-lite"/>
    </source>
</evidence>
<reference evidence="2" key="1">
    <citation type="submission" date="2008-06" db="EMBL/GenBank/DDBJ databases">
        <title>Complete sequence of chromosome of Prosthecochloris aestuarii DSM 271.</title>
        <authorList>
            <consortium name="US DOE Joint Genome Institute"/>
            <person name="Lucas S."/>
            <person name="Copeland A."/>
            <person name="Lapidus A."/>
            <person name="Glavina del Rio T."/>
            <person name="Dalin E."/>
            <person name="Tice H."/>
            <person name="Bruce D."/>
            <person name="Goodwin L."/>
            <person name="Pitluck S."/>
            <person name="Schmutz J."/>
            <person name="Larimer F."/>
            <person name="Land M."/>
            <person name="Hauser L."/>
            <person name="Kyrpides N."/>
            <person name="Anderson I."/>
            <person name="Liu Z."/>
            <person name="Li T."/>
            <person name="Zhao F."/>
            <person name="Overmann J."/>
            <person name="Bryant D.A."/>
            <person name="Richardson P."/>
        </authorList>
    </citation>
    <scope>NUCLEOTIDE SEQUENCE [LARGE SCALE GENOMIC DNA]</scope>
    <source>
        <strain evidence="2">DSM 271</strain>
    </source>
</reference>
<dbReference type="Gene3D" id="3.40.50.1820">
    <property type="entry name" value="alpha/beta hydrolase"/>
    <property type="match status" value="1"/>
</dbReference>
<dbReference type="ESTHER" id="proa2-b4s834">
    <property type="family name" value="A85-Feruloyl-Esterase"/>
</dbReference>
<proteinExistence type="predicted"/>
<evidence type="ECO:0000313" key="2">
    <source>
        <dbReference type="EMBL" id="ACF46221.1"/>
    </source>
</evidence>
<feature type="region of interest" description="Disordered" evidence="1">
    <location>
        <begin position="1"/>
        <end position="26"/>
    </location>
</feature>
<dbReference type="InterPro" id="IPR050583">
    <property type="entry name" value="Mycobacterial_A85_antigen"/>
</dbReference>
<dbReference type="eggNOG" id="COG0627">
    <property type="taxonomic scope" value="Bacteria"/>
</dbReference>
<keyword evidence="3" id="KW-1185">Reference proteome</keyword>
<dbReference type="InterPro" id="IPR000801">
    <property type="entry name" value="Esterase-like"/>
</dbReference>
<dbReference type="PANTHER" id="PTHR48098:SF1">
    <property type="entry name" value="DIACYLGLYCEROL ACYLTRANSFERASE_MYCOLYLTRANSFERASE AG85A"/>
    <property type="match status" value="1"/>
</dbReference>
<dbReference type="SUPFAM" id="SSF53474">
    <property type="entry name" value="alpha/beta-Hydrolases"/>
    <property type="match status" value="1"/>
</dbReference>
<dbReference type="HOGENOM" id="CLU_037618_0_1_10"/>
<protein>
    <submittedName>
        <fullName evidence="2">Esterase</fullName>
    </submittedName>
</protein>
<dbReference type="Proteomes" id="UP000002725">
    <property type="component" value="Chromosome"/>
</dbReference>
<gene>
    <name evidence="2" type="ordered locus">Paes_1192</name>
</gene>
<dbReference type="AlphaFoldDB" id="B4S834"/>
<dbReference type="EMBL" id="CP001108">
    <property type="protein sequence ID" value="ACF46221.1"/>
    <property type="molecule type" value="Genomic_DNA"/>
</dbReference>
<dbReference type="STRING" id="290512.Paes_1192"/>
<dbReference type="GO" id="GO:0016747">
    <property type="term" value="F:acyltransferase activity, transferring groups other than amino-acyl groups"/>
    <property type="evidence" value="ECO:0007669"/>
    <property type="project" value="TreeGrafter"/>
</dbReference>
<accession>B4S834</accession>
<dbReference type="Pfam" id="PF00756">
    <property type="entry name" value="Esterase"/>
    <property type="match status" value="1"/>
</dbReference>
<dbReference type="InterPro" id="IPR029058">
    <property type="entry name" value="AB_hydrolase_fold"/>
</dbReference>
<name>B4S834_PROA2</name>
<organism evidence="2 3">
    <name type="scientific">Prosthecochloris aestuarii (strain DSM 271 / SK 413)</name>
    <dbReference type="NCBI Taxonomy" id="290512"/>
    <lineage>
        <taxon>Bacteria</taxon>
        <taxon>Pseudomonadati</taxon>
        <taxon>Chlorobiota</taxon>
        <taxon>Chlorobiia</taxon>
        <taxon>Chlorobiales</taxon>
        <taxon>Chlorobiaceae</taxon>
        <taxon>Prosthecochloris</taxon>
    </lineage>
</organism>
<evidence type="ECO:0000313" key="3">
    <source>
        <dbReference type="Proteomes" id="UP000002725"/>
    </source>
</evidence>
<dbReference type="RefSeq" id="WP_012505756.1">
    <property type="nucleotide sequence ID" value="NC_011059.1"/>
</dbReference>